<dbReference type="InterPro" id="IPR038076">
    <property type="entry name" value="MgtE_N_sf"/>
</dbReference>
<keyword evidence="3 9" id="KW-0813">Transport</keyword>
<dbReference type="PANTHER" id="PTHR41394:SF8">
    <property type="entry name" value="MAGNESIUM TRANSPORTER MGTE"/>
    <property type="match status" value="1"/>
</dbReference>
<evidence type="ECO:0000313" key="12">
    <source>
        <dbReference type="Proteomes" id="UP001564408"/>
    </source>
</evidence>
<feature type="transmembrane region" description="Helical" evidence="9">
    <location>
        <begin position="358"/>
        <end position="378"/>
    </location>
</feature>
<evidence type="ECO:0000259" key="10">
    <source>
        <dbReference type="PROSITE" id="PS51371"/>
    </source>
</evidence>
<feature type="transmembrane region" description="Helical" evidence="9">
    <location>
        <begin position="384"/>
        <end position="410"/>
    </location>
</feature>
<comment type="caution">
    <text evidence="11">The sequence shown here is derived from an EMBL/GenBank/DDBJ whole genome shotgun (WGS) entry which is preliminary data.</text>
</comment>
<evidence type="ECO:0000256" key="1">
    <source>
        <dbReference type="ARBA" id="ARBA00004141"/>
    </source>
</evidence>
<keyword evidence="6 9" id="KW-1133">Transmembrane helix</keyword>
<dbReference type="InterPro" id="IPR000644">
    <property type="entry name" value="CBS_dom"/>
</dbReference>
<evidence type="ECO:0000256" key="2">
    <source>
        <dbReference type="ARBA" id="ARBA00009749"/>
    </source>
</evidence>
<dbReference type="NCBIfam" id="TIGR00400">
    <property type="entry name" value="mgtE"/>
    <property type="match status" value="1"/>
</dbReference>
<organism evidence="11 12">
    <name type="scientific">Thioalkalicoccus limnaeus</name>
    <dbReference type="NCBI Taxonomy" id="120681"/>
    <lineage>
        <taxon>Bacteria</taxon>
        <taxon>Pseudomonadati</taxon>
        <taxon>Pseudomonadota</taxon>
        <taxon>Gammaproteobacteria</taxon>
        <taxon>Chromatiales</taxon>
        <taxon>Chromatiaceae</taxon>
        <taxon>Thioalkalicoccus</taxon>
    </lineage>
</organism>
<dbReference type="PANTHER" id="PTHR41394">
    <property type="entry name" value="MAGNESIUM TRANSPORTER MGTE"/>
    <property type="match status" value="1"/>
</dbReference>
<dbReference type="Pfam" id="PF03448">
    <property type="entry name" value="MgtE_N"/>
    <property type="match status" value="1"/>
</dbReference>
<dbReference type="InterPro" id="IPR006668">
    <property type="entry name" value="Mg_transptr_MgtE_intracell_dom"/>
</dbReference>
<dbReference type="Gene3D" id="3.10.580.10">
    <property type="entry name" value="CBS-domain"/>
    <property type="match status" value="1"/>
</dbReference>
<feature type="transmembrane region" description="Helical" evidence="9">
    <location>
        <begin position="422"/>
        <end position="447"/>
    </location>
</feature>
<dbReference type="InterPro" id="IPR006667">
    <property type="entry name" value="SLC41_membr_dom"/>
</dbReference>
<feature type="domain" description="CBS" evidence="10">
    <location>
        <begin position="136"/>
        <end position="199"/>
    </location>
</feature>
<dbReference type="RefSeq" id="WP_369667542.1">
    <property type="nucleotide sequence ID" value="NZ_JBDKXB010000016.1"/>
</dbReference>
<feature type="transmembrane region" description="Helical" evidence="9">
    <location>
        <begin position="308"/>
        <end position="328"/>
    </location>
</feature>
<comment type="function">
    <text evidence="9">Acts as a magnesium transporter.</text>
</comment>
<keyword evidence="12" id="KW-1185">Reference proteome</keyword>
<evidence type="ECO:0000256" key="5">
    <source>
        <dbReference type="ARBA" id="ARBA00022842"/>
    </source>
</evidence>
<dbReference type="InterPro" id="IPR046342">
    <property type="entry name" value="CBS_dom_sf"/>
</dbReference>
<name>A0ABV4BG30_9GAMM</name>
<dbReference type="EMBL" id="JBDKXB010000016">
    <property type="protein sequence ID" value="MEY6433155.1"/>
    <property type="molecule type" value="Genomic_DNA"/>
</dbReference>
<dbReference type="Pfam" id="PF00571">
    <property type="entry name" value="CBS"/>
    <property type="match status" value="2"/>
</dbReference>
<keyword evidence="9" id="KW-1003">Cell membrane</keyword>
<keyword evidence="5 9" id="KW-0460">Magnesium</keyword>
<evidence type="ECO:0000256" key="4">
    <source>
        <dbReference type="ARBA" id="ARBA00022692"/>
    </source>
</evidence>
<dbReference type="Pfam" id="PF01769">
    <property type="entry name" value="MgtE"/>
    <property type="match status" value="1"/>
</dbReference>
<dbReference type="Gene3D" id="1.10.357.20">
    <property type="entry name" value="SLC41 divalent cation transporters, integral membrane domain"/>
    <property type="match status" value="1"/>
</dbReference>
<dbReference type="SUPFAM" id="SSF161093">
    <property type="entry name" value="MgtE membrane domain-like"/>
    <property type="match status" value="1"/>
</dbReference>
<reference evidence="11 12" key="1">
    <citation type="submission" date="2024-05" db="EMBL/GenBank/DDBJ databases">
        <title>Genome Sequence and Characterization of the New Strain Purple Sulfur Bacterium of Genus Thioalkalicoccus.</title>
        <authorList>
            <person name="Bryantseva I.A."/>
            <person name="Kyndt J.A."/>
            <person name="Imhoff J.F."/>
        </authorList>
    </citation>
    <scope>NUCLEOTIDE SEQUENCE [LARGE SCALE GENOMIC DNA]</scope>
    <source>
        <strain evidence="11 12">Um2</strain>
    </source>
</reference>
<feature type="transmembrane region" description="Helical" evidence="9">
    <location>
        <begin position="284"/>
        <end position="302"/>
    </location>
</feature>
<comment type="subunit">
    <text evidence="9">Homodimer.</text>
</comment>
<dbReference type="InterPro" id="IPR006669">
    <property type="entry name" value="MgtE_transporter"/>
</dbReference>
<comment type="similarity">
    <text evidence="2 9">Belongs to the SLC41A transporter family.</text>
</comment>
<dbReference type="Gene3D" id="1.25.60.10">
    <property type="entry name" value="MgtE N-terminal domain-like"/>
    <property type="match status" value="1"/>
</dbReference>
<keyword evidence="8" id="KW-0129">CBS domain</keyword>
<dbReference type="InterPro" id="IPR036739">
    <property type="entry name" value="SLC41_membr_dom_sf"/>
</dbReference>
<dbReference type="SMART" id="SM00116">
    <property type="entry name" value="CBS"/>
    <property type="match status" value="2"/>
</dbReference>
<dbReference type="PROSITE" id="PS51371">
    <property type="entry name" value="CBS"/>
    <property type="match status" value="2"/>
</dbReference>
<evidence type="ECO:0000256" key="3">
    <source>
        <dbReference type="ARBA" id="ARBA00022448"/>
    </source>
</evidence>
<evidence type="ECO:0000256" key="6">
    <source>
        <dbReference type="ARBA" id="ARBA00022989"/>
    </source>
</evidence>
<evidence type="ECO:0000313" key="11">
    <source>
        <dbReference type="EMBL" id="MEY6433155.1"/>
    </source>
</evidence>
<protein>
    <recommendedName>
        <fullName evidence="9">Magnesium transporter MgtE</fullName>
    </recommendedName>
</protein>
<dbReference type="Proteomes" id="UP001564408">
    <property type="component" value="Unassembled WGS sequence"/>
</dbReference>
<comment type="subcellular location">
    <subcellularLocation>
        <location evidence="9">Cell membrane</location>
        <topology evidence="9">Multi-pass membrane protein</topology>
    </subcellularLocation>
    <subcellularLocation>
        <location evidence="1">Membrane</location>
        <topology evidence="1">Multi-pass membrane protein</topology>
    </subcellularLocation>
</comment>
<feature type="domain" description="CBS" evidence="10">
    <location>
        <begin position="200"/>
        <end position="256"/>
    </location>
</feature>
<dbReference type="SUPFAM" id="SSF54631">
    <property type="entry name" value="CBS-domain pair"/>
    <property type="match status" value="1"/>
</dbReference>
<keyword evidence="4 9" id="KW-0812">Transmembrane</keyword>
<dbReference type="SUPFAM" id="SSF158791">
    <property type="entry name" value="MgtE N-terminal domain-like"/>
    <property type="match status" value="1"/>
</dbReference>
<evidence type="ECO:0000256" key="8">
    <source>
        <dbReference type="PROSITE-ProRule" id="PRU00703"/>
    </source>
</evidence>
<proteinExistence type="inferred from homology"/>
<dbReference type="CDD" id="cd04606">
    <property type="entry name" value="CBS_pair_Mg_transporter"/>
    <property type="match status" value="1"/>
</dbReference>
<dbReference type="SMART" id="SM00924">
    <property type="entry name" value="MgtE_N"/>
    <property type="match status" value="1"/>
</dbReference>
<keyword evidence="7 9" id="KW-0472">Membrane</keyword>
<evidence type="ECO:0000256" key="9">
    <source>
        <dbReference type="RuleBase" id="RU362011"/>
    </source>
</evidence>
<keyword evidence="9" id="KW-0479">Metal-binding</keyword>
<evidence type="ECO:0000256" key="7">
    <source>
        <dbReference type="ARBA" id="ARBA00023136"/>
    </source>
</evidence>
<sequence>MDYFDVVVSLKGIIATRNAADYAVIEKRAHPADIAGALAQHPARDQSLVLGMASPAARAEVFGYLDQDQQVRIAQHLDRRRLAELFLNMSSDERADLYNRLSDDQRDTIMPALAQVEREDIRQLAAYPEKTVGSVMTSDYATLSPGLTAAEAIDELRRVAPDTETIYQAYVIDKGRRLIGVISLRELILADPTARIGDLMKPSPVWISASAPREEAVHLIAKYDLLAVPVINGGNMLVGIVTYDDAMDVEQAETDTDFRKVGAVSELGRGLKEASITLLYRKRVFWLVLLVFGNLFSGAGIAYFEDTILAYVALVFFLPLLVDSGGNAGSQSATLMVRALATGDVVLKDWASMLGRELIVAGLLGATMALAVSGLGLWRGGPEIALVVALSMQIVVIVGSLIGMSLPFVLSRLKMDPATASAPLITSIADATGVVIYFAIATTVLGLPEVGS</sequence>
<gene>
    <name evidence="11" type="primary">mgtE</name>
    <name evidence="11" type="ORF">ABC977_12155</name>
</gene>
<accession>A0ABV4BG30</accession>